<protein>
    <submittedName>
        <fullName evidence="7">FAD dependent oxidoreductase</fullName>
    </submittedName>
</protein>
<dbReference type="GO" id="GO:0050031">
    <property type="term" value="F:L-pipecolate oxidase activity"/>
    <property type="evidence" value="ECO:0007669"/>
    <property type="project" value="TreeGrafter"/>
</dbReference>
<dbReference type="Gene3D" id="3.30.9.10">
    <property type="entry name" value="D-Amino Acid Oxidase, subunit A, domain 2"/>
    <property type="match status" value="1"/>
</dbReference>
<evidence type="ECO:0000256" key="1">
    <source>
        <dbReference type="ARBA" id="ARBA00001974"/>
    </source>
</evidence>
<gene>
    <name evidence="7" type="ORF">BJ322DRAFT_1018696</name>
</gene>
<comment type="caution">
    <text evidence="7">The sequence shown here is derived from an EMBL/GenBank/DDBJ whole genome shotgun (WGS) entry which is preliminary data.</text>
</comment>
<dbReference type="AlphaFoldDB" id="A0A9P6HIS2"/>
<feature type="domain" description="FAD dependent oxidoreductase" evidence="6">
    <location>
        <begin position="10"/>
        <end position="388"/>
    </location>
</feature>
<dbReference type="OrthoDB" id="2219495at2759"/>
<comment type="similarity">
    <text evidence="2">Belongs to the MSOX/MTOX family.</text>
</comment>
<dbReference type="GO" id="GO:0008115">
    <property type="term" value="F:sarcosine oxidase activity"/>
    <property type="evidence" value="ECO:0007669"/>
    <property type="project" value="TreeGrafter"/>
</dbReference>
<name>A0A9P6HIS2_9AGAM</name>
<dbReference type="GO" id="GO:0004657">
    <property type="term" value="F:proline dehydrogenase activity"/>
    <property type="evidence" value="ECO:0007669"/>
    <property type="project" value="TreeGrafter"/>
</dbReference>
<evidence type="ECO:0000256" key="3">
    <source>
        <dbReference type="ARBA" id="ARBA00022630"/>
    </source>
</evidence>
<dbReference type="GO" id="GO:0050660">
    <property type="term" value="F:flavin adenine dinucleotide binding"/>
    <property type="evidence" value="ECO:0007669"/>
    <property type="project" value="InterPro"/>
</dbReference>
<evidence type="ECO:0000256" key="5">
    <source>
        <dbReference type="ARBA" id="ARBA00023002"/>
    </source>
</evidence>
<dbReference type="SUPFAM" id="SSF51905">
    <property type="entry name" value="FAD/NAD(P)-binding domain"/>
    <property type="match status" value="1"/>
</dbReference>
<dbReference type="Pfam" id="PF01266">
    <property type="entry name" value="DAO"/>
    <property type="match status" value="1"/>
</dbReference>
<dbReference type="Gene3D" id="3.50.50.60">
    <property type="entry name" value="FAD/NAD(P)-binding domain"/>
    <property type="match status" value="1"/>
</dbReference>
<reference evidence="7" key="2">
    <citation type="submission" date="2020-11" db="EMBL/GenBank/DDBJ databases">
        <authorList>
            <consortium name="DOE Joint Genome Institute"/>
            <person name="Kuo A."/>
            <person name="Miyauchi S."/>
            <person name="Kiss E."/>
            <person name="Drula E."/>
            <person name="Kohler A."/>
            <person name="Sanchez-Garcia M."/>
            <person name="Andreopoulos B."/>
            <person name="Barry K.W."/>
            <person name="Bonito G."/>
            <person name="Buee M."/>
            <person name="Carver A."/>
            <person name="Chen C."/>
            <person name="Cichocki N."/>
            <person name="Clum A."/>
            <person name="Culley D."/>
            <person name="Crous P.W."/>
            <person name="Fauchery L."/>
            <person name="Girlanda M."/>
            <person name="Hayes R."/>
            <person name="Keri Z."/>
            <person name="Labutti K."/>
            <person name="Lipzen A."/>
            <person name="Lombard V."/>
            <person name="Magnuson J."/>
            <person name="Maillard F."/>
            <person name="Morin E."/>
            <person name="Murat C."/>
            <person name="Nolan M."/>
            <person name="Ohm R."/>
            <person name="Pangilinan J."/>
            <person name="Pereira M."/>
            <person name="Perotto S."/>
            <person name="Peter M."/>
            <person name="Riley R."/>
            <person name="Sitrit Y."/>
            <person name="Stielow B."/>
            <person name="Szollosi G."/>
            <person name="Zifcakova L."/>
            <person name="Stursova M."/>
            <person name="Spatafora J.W."/>
            <person name="Tedersoo L."/>
            <person name="Vaario L.-M."/>
            <person name="Yamada A."/>
            <person name="Yan M."/>
            <person name="Wang P."/>
            <person name="Xu J."/>
            <person name="Bruns T."/>
            <person name="Baldrian P."/>
            <person name="Vilgalys R."/>
            <person name="Henrissat B."/>
            <person name="Grigoriev I.V."/>
            <person name="Hibbett D."/>
            <person name="Nagy L.G."/>
            <person name="Martin F.M."/>
        </authorList>
    </citation>
    <scope>NUCLEOTIDE SEQUENCE</scope>
    <source>
        <strain evidence="7">UH-Tt-Lm1</strain>
    </source>
</reference>
<evidence type="ECO:0000256" key="4">
    <source>
        <dbReference type="ARBA" id="ARBA00022827"/>
    </source>
</evidence>
<evidence type="ECO:0000259" key="6">
    <source>
        <dbReference type="Pfam" id="PF01266"/>
    </source>
</evidence>
<reference evidence="7" key="1">
    <citation type="journal article" date="2020" name="Nat. Commun.">
        <title>Large-scale genome sequencing of mycorrhizal fungi provides insights into the early evolution of symbiotic traits.</title>
        <authorList>
            <person name="Miyauchi S."/>
            <person name="Kiss E."/>
            <person name="Kuo A."/>
            <person name="Drula E."/>
            <person name="Kohler A."/>
            <person name="Sanchez-Garcia M."/>
            <person name="Morin E."/>
            <person name="Andreopoulos B."/>
            <person name="Barry K.W."/>
            <person name="Bonito G."/>
            <person name="Buee M."/>
            <person name="Carver A."/>
            <person name="Chen C."/>
            <person name="Cichocki N."/>
            <person name="Clum A."/>
            <person name="Culley D."/>
            <person name="Crous P.W."/>
            <person name="Fauchery L."/>
            <person name="Girlanda M."/>
            <person name="Hayes R.D."/>
            <person name="Keri Z."/>
            <person name="LaButti K."/>
            <person name="Lipzen A."/>
            <person name="Lombard V."/>
            <person name="Magnuson J."/>
            <person name="Maillard F."/>
            <person name="Murat C."/>
            <person name="Nolan M."/>
            <person name="Ohm R.A."/>
            <person name="Pangilinan J."/>
            <person name="Pereira M.F."/>
            <person name="Perotto S."/>
            <person name="Peter M."/>
            <person name="Pfister S."/>
            <person name="Riley R."/>
            <person name="Sitrit Y."/>
            <person name="Stielow J.B."/>
            <person name="Szollosi G."/>
            <person name="Zifcakova L."/>
            <person name="Stursova M."/>
            <person name="Spatafora J.W."/>
            <person name="Tedersoo L."/>
            <person name="Vaario L.M."/>
            <person name="Yamada A."/>
            <person name="Yan M."/>
            <person name="Wang P."/>
            <person name="Xu J."/>
            <person name="Bruns T."/>
            <person name="Baldrian P."/>
            <person name="Vilgalys R."/>
            <person name="Dunand C."/>
            <person name="Henrissat B."/>
            <person name="Grigoriev I.V."/>
            <person name="Hibbett D."/>
            <person name="Nagy L.G."/>
            <person name="Martin F.M."/>
        </authorList>
    </citation>
    <scope>NUCLEOTIDE SEQUENCE</scope>
    <source>
        <strain evidence="7">UH-Tt-Lm1</strain>
    </source>
</reference>
<dbReference type="PANTHER" id="PTHR10961">
    <property type="entry name" value="PEROXISOMAL SARCOSINE OXIDASE"/>
    <property type="match status" value="1"/>
</dbReference>
<dbReference type="PROSITE" id="PS51257">
    <property type="entry name" value="PROKAR_LIPOPROTEIN"/>
    <property type="match status" value="1"/>
</dbReference>
<keyword evidence="4" id="KW-0274">FAD</keyword>
<dbReference type="InterPro" id="IPR036188">
    <property type="entry name" value="FAD/NAD-bd_sf"/>
</dbReference>
<evidence type="ECO:0000313" key="7">
    <source>
        <dbReference type="EMBL" id="KAF9788033.1"/>
    </source>
</evidence>
<keyword evidence="8" id="KW-1185">Reference proteome</keyword>
<proteinExistence type="inferred from homology"/>
<dbReference type="PANTHER" id="PTHR10961:SF46">
    <property type="entry name" value="PEROXISOMAL SARCOSINE OXIDASE"/>
    <property type="match status" value="1"/>
</dbReference>
<accession>A0A9P6HIS2</accession>
<keyword evidence="3" id="KW-0285">Flavoprotein</keyword>
<sequence>MTKVEPGSPIVIVGAGCFGLSTAYHLLKRGFTDVNVLDRAETLPAKDAASTDMNKIVRSSYPDDFYTSLAKDAVKSWKDEDEWGKHYHEAGVLIMGEGAAGYTKASYANDLALGVRVVNLEDEEKRKSVFDSGVELGTAFTNKCFAYLNQDAGWVHAEGGTRRALENVRALGGTVTSGKAVAELVRESGETGRTTAVRCTDGSLYPAELVVLATGSWTPSTFPESVTQFQCLATGHSVVTIQLTFDEAILYRKSPVIYNQTTGFYIFPPNAENIVKMAIHAGGHTRDVRTDQNCTISTPRTVSTHGVIEGCRIPVEAARELRRAFREIYPALASSKPFVTTRMCWYADTQDEDWLIGPAPGDPSLFVATGGSGHAYKFLPVIGRLVADAVQGVLPENLAKKFAVDRKQQSDDKVNPESVLRIERRINTARTLDEGSLSTDKDLLPT</sequence>
<keyword evidence="5" id="KW-0560">Oxidoreductase</keyword>
<dbReference type="Proteomes" id="UP000736335">
    <property type="component" value="Unassembled WGS sequence"/>
</dbReference>
<dbReference type="InterPro" id="IPR006076">
    <property type="entry name" value="FAD-dep_OxRdtase"/>
</dbReference>
<evidence type="ECO:0000256" key="2">
    <source>
        <dbReference type="ARBA" id="ARBA00010989"/>
    </source>
</evidence>
<organism evidence="7 8">
    <name type="scientific">Thelephora terrestris</name>
    <dbReference type="NCBI Taxonomy" id="56493"/>
    <lineage>
        <taxon>Eukaryota</taxon>
        <taxon>Fungi</taxon>
        <taxon>Dikarya</taxon>
        <taxon>Basidiomycota</taxon>
        <taxon>Agaricomycotina</taxon>
        <taxon>Agaricomycetes</taxon>
        <taxon>Thelephorales</taxon>
        <taxon>Thelephoraceae</taxon>
        <taxon>Thelephora</taxon>
    </lineage>
</organism>
<comment type="cofactor">
    <cofactor evidence="1">
        <name>FAD</name>
        <dbReference type="ChEBI" id="CHEBI:57692"/>
    </cofactor>
</comment>
<dbReference type="InterPro" id="IPR045170">
    <property type="entry name" value="MTOX"/>
</dbReference>
<evidence type="ECO:0000313" key="8">
    <source>
        <dbReference type="Proteomes" id="UP000736335"/>
    </source>
</evidence>
<dbReference type="EMBL" id="WIUZ02000004">
    <property type="protein sequence ID" value="KAF9788033.1"/>
    <property type="molecule type" value="Genomic_DNA"/>
</dbReference>